<dbReference type="InterPro" id="IPR015391">
    <property type="entry name" value="SurA_N"/>
</dbReference>
<dbReference type="InterPro" id="IPR050280">
    <property type="entry name" value="OMP_Chaperone_SurA"/>
</dbReference>
<dbReference type="SUPFAM" id="SSF54534">
    <property type="entry name" value="FKBP-like"/>
    <property type="match status" value="2"/>
</dbReference>
<keyword evidence="4 7" id="KW-0697">Rotamase</keyword>
<keyword evidence="11" id="KW-1185">Reference proteome</keyword>
<dbReference type="SUPFAM" id="SSF109998">
    <property type="entry name" value="Triger factor/SurA peptide-binding domain-like"/>
    <property type="match status" value="1"/>
</dbReference>
<comment type="catalytic activity">
    <reaction evidence="7">
        <text>[protein]-peptidylproline (omega=180) = [protein]-peptidylproline (omega=0)</text>
        <dbReference type="Rhea" id="RHEA:16237"/>
        <dbReference type="Rhea" id="RHEA-COMP:10747"/>
        <dbReference type="Rhea" id="RHEA-COMP:10748"/>
        <dbReference type="ChEBI" id="CHEBI:83833"/>
        <dbReference type="ChEBI" id="CHEBI:83834"/>
        <dbReference type="EC" id="5.2.1.8"/>
    </reaction>
</comment>
<evidence type="ECO:0000256" key="8">
    <source>
        <dbReference type="SAM" id="MobiDB-lite"/>
    </source>
</evidence>
<dbReference type="Proteomes" id="UP000706525">
    <property type="component" value="Unassembled WGS sequence"/>
</dbReference>
<keyword evidence="5 7" id="KW-0143">Chaperone</keyword>
<dbReference type="Gene3D" id="3.10.50.40">
    <property type="match status" value="2"/>
</dbReference>
<organism evidence="10 11">
    <name type="scientific">Cupriavidus pampae</name>
    <dbReference type="NCBI Taxonomy" id="659251"/>
    <lineage>
        <taxon>Bacteria</taxon>
        <taxon>Pseudomonadati</taxon>
        <taxon>Pseudomonadota</taxon>
        <taxon>Betaproteobacteria</taxon>
        <taxon>Burkholderiales</taxon>
        <taxon>Burkholderiaceae</taxon>
        <taxon>Cupriavidus</taxon>
    </lineage>
</organism>
<evidence type="ECO:0000256" key="1">
    <source>
        <dbReference type="ARBA" id="ARBA00022729"/>
    </source>
</evidence>
<comment type="subcellular location">
    <subcellularLocation>
        <location evidence="7">Periplasm</location>
    </subcellularLocation>
    <text evidence="7">Is capable of associating with the outer membrane.</text>
</comment>
<evidence type="ECO:0000256" key="4">
    <source>
        <dbReference type="ARBA" id="ARBA00023110"/>
    </source>
</evidence>
<name>A0ABN7Y9J4_9BURK</name>
<accession>A0ABN7Y9J4</accession>
<comment type="caution">
    <text evidence="10">The sequence shown here is derived from an EMBL/GenBank/DDBJ whole genome shotgun (WGS) entry which is preliminary data.</text>
</comment>
<keyword evidence="3 7" id="KW-0574">Periplasm</keyword>
<dbReference type="InterPro" id="IPR046357">
    <property type="entry name" value="PPIase_dom_sf"/>
</dbReference>
<dbReference type="InterPro" id="IPR000297">
    <property type="entry name" value="PPIase_PpiC"/>
</dbReference>
<gene>
    <name evidence="7 10" type="primary">surA</name>
    <name evidence="10" type="ORF">LMG32289_01919</name>
</gene>
<keyword evidence="6 7" id="KW-0413">Isomerase</keyword>
<evidence type="ECO:0000256" key="6">
    <source>
        <dbReference type="ARBA" id="ARBA00023235"/>
    </source>
</evidence>
<dbReference type="PANTHER" id="PTHR47637:SF1">
    <property type="entry name" value="CHAPERONE SURA"/>
    <property type="match status" value="1"/>
</dbReference>
<evidence type="ECO:0000313" key="10">
    <source>
        <dbReference type="EMBL" id="CAG9169928.1"/>
    </source>
</evidence>
<sequence length="499" mass="55010">MKRRVFSVFSLFNASQRIVWQRVLLSAVMGSLALPAAAQLRAPGSSSRATGIFLPQSGQETAAPPSQPQMGIPQPQSGARRSQLVDEVVAIVNNSVITRRELLDRADEIESQLRASQREVPPRADLLGEVLERLVMDRVQTQAAQDAGIRVTDQEVDRAIESVAQQNRMSATDLRSRVEASGMTWTKYRDELRKQVQVIRLREREVDSKVQVYDGEIDNYLAARSGQPTAGSGPVEFNVAQILVRVPEDASEAQKAELKKKAEALLKQATDGADFAELAKANSEAPEAAQGGSLGFREIGRLPALFANAVVDLQPGTMAPQVVESANGFHVIKLTAKRTAPSASSPQAADKIQQTQVRHILIRTGPNMPQAEASRQLQGLRDRLTHGSDFADVAKRYSQDGSAANGGDLGWVSPGELVPEFEQAMNRLRPGEISEPVVTQFGVHLIQVINRRETEVSPEKQRDFARAEVREQKLRTAYDDWARQLRSAAYVEYRINRQR</sequence>
<dbReference type="InterPro" id="IPR023058">
    <property type="entry name" value="PPIase_PpiC_CS"/>
</dbReference>
<evidence type="ECO:0000313" key="11">
    <source>
        <dbReference type="Proteomes" id="UP000706525"/>
    </source>
</evidence>
<dbReference type="Pfam" id="PF09312">
    <property type="entry name" value="SurA_N"/>
    <property type="match status" value="1"/>
</dbReference>
<keyword evidence="1 7" id="KW-0732">Signal</keyword>
<comment type="function">
    <text evidence="7">Chaperone involved in the correct folding and assembly of outer membrane proteins. Recognizes specific patterns of aromatic residues and the orientation of their side chains, which are found more frequently in integral outer membrane proteins. May act in both early periplasmic and late outer membrane-associated steps of protein maturation.</text>
</comment>
<evidence type="ECO:0000256" key="5">
    <source>
        <dbReference type="ARBA" id="ARBA00023186"/>
    </source>
</evidence>
<dbReference type="Gene3D" id="1.10.4030.10">
    <property type="entry name" value="Porin chaperone SurA, peptide-binding domain"/>
    <property type="match status" value="1"/>
</dbReference>
<protein>
    <recommendedName>
        <fullName evidence="7">Chaperone SurA</fullName>
    </recommendedName>
    <alternativeName>
        <fullName evidence="7">Peptidyl-prolyl cis-trans isomerase SurA</fullName>
        <shortName evidence="7">PPIase SurA</shortName>
        <ecNumber evidence="7">5.2.1.8</ecNumber>
    </alternativeName>
    <alternativeName>
        <fullName evidence="7">Rotamase SurA</fullName>
    </alternativeName>
</protein>
<dbReference type="PROSITE" id="PS01096">
    <property type="entry name" value="PPIC_PPIASE_1"/>
    <property type="match status" value="1"/>
</dbReference>
<dbReference type="PANTHER" id="PTHR47637">
    <property type="entry name" value="CHAPERONE SURA"/>
    <property type="match status" value="1"/>
</dbReference>
<feature type="region of interest" description="Disordered" evidence="8">
    <location>
        <begin position="57"/>
        <end position="79"/>
    </location>
</feature>
<dbReference type="InterPro" id="IPR023034">
    <property type="entry name" value="PPIase_SurA"/>
</dbReference>
<dbReference type="InterPro" id="IPR027304">
    <property type="entry name" value="Trigger_fact/SurA_dom_sf"/>
</dbReference>
<dbReference type="EC" id="5.2.1.8" evidence="7"/>
<evidence type="ECO:0000259" key="9">
    <source>
        <dbReference type="PROSITE" id="PS50198"/>
    </source>
</evidence>
<proteinExistence type="inferred from homology"/>
<feature type="domain" description="PpiC" evidence="9">
    <location>
        <begin position="352"/>
        <end position="450"/>
    </location>
</feature>
<dbReference type="PROSITE" id="PS50198">
    <property type="entry name" value="PPIC_PPIASE_2"/>
    <property type="match status" value="2"/>
</dbReference>
<evidence type="ECO:0000256" key="2">
    <source>
        <dbReference type="ARBA" id="ARBA00022737"/>
    </source>
</evidence>
<reference evidence="10 11" key="1">
    <citation type="submission" date="2021-08" db="EMBL/GenBank/DDBJ databases">
        <authorList>
            <person name="Peeters C."/>
        </authorList>
    </citation>
    <scope>NUCLEOTIDE SEQUENCE [LARGE SCALE GENOMIC DNA]</scope>
    <source>
        <strain evidence="10 11">LMG 32289</strain>
    </source>
</reference>
<dbReference type="RefSeq" id="WP_223985619.1">
    <property type="nucleotide sequence ID" value="NZ_CAJZAG010000003.1"/>
</dbReference>
<feature type="domain" description="PpiC" evidence="9">
    <location>
        <begin position="234"/>
        <end position="336"/>
    </location>
</feature>
<evidence type="ECO:0000256" key="3">
    <source>
        <dbReference type="ARBA" id="ARBA00022764"/>
    </source>
</evidence>
<dbReference type="Pfam" id="PF00639">
    <property type="entry name" value="Rotamase"/>
    <property type="match status" value="2"/>
</dbReference>
<evidence type="ECO:0000256" key="7">
    <source>
        <dbReference type="HAMAP-Rule" id="MF_01183"/>
    </source>
</evidence>
<dbReference type="GO" id="GO:0003755">
    <property type="term" value="F:peptidyl-prolyl cis-trans isomerase activity"/>
    <property type="evidence" value="ECO:0007669"/>
    <property type="project" value="UniProtKB-EC"/>
</dbReference>
<dbReference type="HAMAP" id="MF_01183">
    <property type="entry name" value="Chaperone_SurA"/>
    <property type="match status" value="1"/>
</dbReference>
<comment type="domain">
    <text evidence="7">The PPIase activity resides only in the second parvulin domain. The N-terminal region and the C-terminal tail are necessary and sufficient for the chaperone activity of SurA. The PPIase activity is dispensable for SurA to function as a chaperone. The N-terminal region and the C-terminal tail are also required for porin recognition.</text>
</comment>
<dbReference type="EMBL" id="CAJZAG010000003">
    <property type="protein sequence ID" value="CAG9169928.1"/>
    <property type="molecule type" value="Genomic_DNA"/>
</dbReference>
<keyword evidence="2 7" id="KW-0677">Repeat</keyword>